<name>A0A5J5F659_9PEZI</name>
<protein>
    <recommendedName>
        <fullName evidence="4">Metallo-beta-lactamase domain-containing protein</fullName>
    </recommendedName>
</protein>
<organism evidence="2 3">
    <name type="scientific">Sphaerosporella brunnea</name>
    <dbReference type="NCBI Taxonomy" id="1250544"/>
    <lineage>
        <taxon>Eukaryota</taxon>
        <taxon>Fungi</taxon>
        <taxon>Dikarya</taxon>
        <taxon>Ascomycota</taxon>
        <taxon>Pezizomycotina</taxon>
        <taxon>Pezizomycetes</taxon>
        <taxon>Pezizales</taxon>
        <taxon>Pyronemataceae</taxon>
        <taxon>Sphaerosporella</taxon>
    </lineage>
</organism>
<proteinExistence type="predicted"/>
<dbReference type="InterPro" id="IPR036866">
    <property type="entry name" value="RibonucZ/Hydroxyglut_hydro"/>
</dbReference>
<evidence type="ECO:0008006" key="4">
    <source>
        <dbReference type="Google" id="ProtNLM"/>
    </source>
</evidence>
<accession>A0A5J5F659</accession>
<keyword evidence="3" id="KW-1185">Reference proteome</keyword>
<evidence type="ECO:0000256" key="1">
    <source>
        <dbReference type="SAM" id="Phobius"/>
    </source>
</evidence>
<keyword evidence="1" id="KW-1133">Transmembrane helix</keyword>
<dbReference type="EMBL" id="VXIS01000029">
    <property type="protein sequence ID" value="KAA8912008.1"/>
    <property type="molecule type" value="Genomic_DNA"/>
</dbReference>
<comment type="caution">
    <text evidence="2">The sequence shown here is derived from an EMBL/GenBank/DDBJ whole genome shotgun (WGS) entry which is preliminary data.</text>
</comment>
<gene>
    <name evidence="2" type="ORF">FN846DRAFT_933927</name>
</gene>
<dbReference type="AlphaFoldDB" id="A0A5J5F659"/>
<dbReference type="OrthoDB" id="332863at2759"/>
<keyword evidence="1" id="KW-0472">Membrane</keyword>
<evidence type="ECO:0000313" key="3">
    <source>
        <dbReference type="Proteomes" id="UP000326924"/>
    </source>
</evidence>
<feature type="transmembrane region" description="Helical" evidence="1">
    <location>
        <begin position="88"/>
        <end position="105"/>
    </location>
</feature>
<dbReference type="PANTHER" id="PTHR15032">
    <property type="entry name" value="N-ACYL-PHOSPHATIDYLETHANOLAMINE-HYDROLYZING PHOSPHOLIPASE D"/>
    <property type="match status" value="1"/>
</dbReference>
<dbReference type="PANTHER" id="PTHR15032:SF4">
    <property type="entry name" value="N-ACYL-PHOSPHATIDYLETHANOLAMINE-HYDROLYZING PHOSPHOLIPASE D"/>
    <property type="match status" value="1"/>
</dbReference>
<reference evidence="2 3" key="1">
    <citation type="submission" date="2019-09" db="EMBL/GenBank/DDBJ databases">
        <title>Draft genome of the ectomycorrhizal ascomycete Sphaerosporella brunnea.</title>
        <authorList>
            <consortium name="DOE Joint Genome Institute"/>
            <person name="Benucci G.M."/>
            <person name="Marozzi G."/>
            <person name="Antonielli L."/>
            <person name="Sanchez S."/>
            <person name="Marco P."/>
            <person name="Wang X."/>
            <person name="Falini L.B."/>
            <person name="Barry K."/>
            <person name="Haridas S."/>
            <person name="Lipzen A."/>
            <person name="Labutti K."/>
            <person name="Grigoriev I.V."/>
            <person name="Murat C."/>
            <person name="Martin F."/>
            <person name="Albertini E."/>
            <person name="Donnini D."/>
            <person name="Bonito G."/>
        </authorList>
    </citation>
    <scope>NUCLEOTIDE SEQUENCE [LARGE SCALE GENOMIC DNA]</scope>
    <source>
        <strain evidence="2 3">Sb_GMNB300</strain>
    </source>
</reference>
<evidence type="ECO:0000313" key="2">
    <source>
        <dbReference type="EMBL" id="KAA8912008.1"/>
    </source>
</evidence>
<dbReference type="InParanoid" id="A0A5J5F659"/>
<dbReference type="GO" id="GO:0005737">
    <property type="term" value="C:cytoplasm"/>
    <property type="evidence" value="ECO:0007669"/>
    <property type="project" value="TreeGrafter"/>
</dbReference>
<dbReference type="Gene3D" id="3.60.15.10">
    <property type="entry name" value="Ribonuclease Z/Hydroxyacylglutathione hydrolase-like"/>
    <property type="match status" value="1"/>
</dbReference>
<dbReference type="Proteomes" id="UP000326924">
    <property type="component" value="Unassembled WGS sequence"/>
</dbReference>
<sequence>MGPKRYTKKPCDVEELPAVDIVCISHNHYDHTDHHHKSCIKSIPMFTFSCPWEIRRGSHALASKTVPNSTGGMNVRAAGASKAAVKKCILLGAYTFPFLLFWGSASGEVNGDLS</sequence>
<keyword evidence="1" id="KW-0812">Transmembrane</keyword>